<evidence type="ECO:0000256" key="1">
    <source>
        <dbReference type="SAM" id="MobiDB-lite"/>
    </source>
</evidence>
<protein>
    <submittedName>
        <fullName evidence="3">Uncharacterized protein</fullName>
    </submittedName>
</protein>
<sequence length="71" mass="8083">MSDVNCGDNQKLIPVEGIEEDDENVNNDSGSLHNEATRRRSSRSRSRSRSRTLESGETSFATIPRRNPRRH</sequence>
<proteinExistence type="predicted"/>
<reference evidence="3" key="1">
    <citation type="submission" date="2016-11" db="UniProtKB">
        <authorList>
            <consortium name="WormBaseParasite"/>
        </authorList>
    </citation>
    <scope>IDENTIFICATION</scope>
</reference>
<dbReference type="AlphaFoldDB" id="A0A1I7XBF9"/>
<evidence type="ECO:0000313" key="3">
    <source>
        <dbReference type="WBParaSite" id="Hba_14692"/>
    </source>
</evidence>
<keyword evidence="2" id="KW-1185">Reference proteome</keyword>
<dbReference type="WBParaSite" id="Hba_14692">
    <property type="protein sequence ID" value="Hba_14692"/>
    <property type="gene ID" value="Hba_14692"/>
</dbReference>
<organism evidence="2 3">
    <name type="scientific">Heterorhabditis bacteriophora</name>
    <name type="common">Entomopathogenic nematode worm</name>
    <dbReference type="NCBI Taxonomy" id="37862"/>
    <lineage>
        <taxon>Eukaryota</taxon>
        <taxon>Metazoa</taxon>
        <taxon>Ecdysozoa</taxon>
        <taxon>Nematoda</taxon>
        <taxon>Chromadorea</taxon>
        <taxon>Rhabditida</taxon>
        <taxon>Rhabditina</taxon>
        <taxon>Rhabditomorpha</taxon>
        <taxon>Strongyloidea</taxon>
        <taxon>Heterorhabditidae</taxon>
        <taxon>Heterorhabditis</taxon>
    </lineage>
</organism>
<name>A0A1I7XBF9_HETBA</name>
<dbReference type="Proteomes" id="UP000095283">
    <property type="component" value="Unplaced"/>
</dbReference>
<feature type="region of interest" description="Disordered" evidence="1">
    <location>
        <begin position="1"/>
        <end position="71"/>
    </location>
</feature>
<evidence type="ECO:0000313" key="2">
    <source>
        <dbReference type="Proteomes" id="UP000095283"/>
    </source>
</evidence>
<accession>A0A1I7XBF9</accession>
<feature type="compositionally biased region" description="Basic residues" evidence="1">
    <location>
        <begin position="39"/>
        <end position="50"/>
    </location>
</feature>